<dbReference type="PANTHER" id="PTHR11727">
    <property type="entry name" value="DIMETHYLADENOSINE TRANSFERASE"/>
    <property type="match status" value="1"/>
</dbReference>
<reference evidence="16 17" key="1">
    <citation type="submission" date="2020-02" db="EMBL/GenBank/DDBJ databases">
        <title>A chromosome-scale genome assembly of the black bullhead catfish (Ameiurus melas).</title>
        <authorList>
            <person name="Wen M."/>
            <person name="Zham M."/>
            <person name="Cabau C."/>
            <person name="Klopp C."/>
            <person name="Donnadieu C."/>
            <person name="Roques C."/>
            <person name="Bouchez O."/>
            <person name="Lampietro C."/>
            <person name="Jouanno E."/>
            <person name="Herpin A."/>
            <person name="Louis A."/>
            <person name="Berthelot C."/>
            <person name="Parey E."/>
            <person name="Roest-Crollius H."/>
            <person name="Braasch I."/>
            <person name="Postlethwait J."/>
            <person name="Robinson-Rechavi M."/>
            <person name="Echchiki A."/>
            <person name="Begum T."/>
            <person name="Montfort J."/>
            <person name="Schartl M."/>
            <person name="Bobe J."/>
            <person name="Guiguen Y."/>
        </authorList>
    </citation>
    <scope>NUCLEOTIDE SEQUENCE [LARGE SCALE GENOMIC DNA]</scope>
    <source>
        <strain evidence="16">M_S1</strain>
        <tissue evidence="16">Blood</tissue>
    </source>
</reference>
<evidence type="ECO:0000256" key="9">
    <source>
        <dbReference type="ARBA" id="ARBA00023128"/>
    </source>
</evidence>
<dbReference type="CDD" id="cd02440">
    <property type="entry name" value="AdoMet_MTases"/>
    <property type="match status" value="1"/>
</dbReference>
<name>A0A7J6ALF3_AMEME</name>
<comment type="caution">
    <text evidence="13">Lacks conserved residue(s) required for the propagation of feature annotation.</text>
</comment>
<protein>
    <recommendedName>
        <fullName evidence="14">rRNA adenine N(6)-methyltransferase</fullName>
        <ecNumber evidence="14">2.1.1.-</ecNumber>
    </recommendedName>
</protein>
<comment type="similarity">
    <text evidence="13 14">Belongs to the class I-like SAM-binding methyltransferase superfamily. rRNA adenine N(6)-methyltransferase family.</text>
</comment>
<keyword evidence="10" id="KW-0804">Transcription</keyword>
<evidence type="ECO:0000256" key="3">
    <source>
        <dbReference type="ARBA" id="ARBA00022603"/>
    </source>
</evidence>
<evidence type="ECO:0000256" key="7">
    <source>
        <dbReference type="ARBA" id="ARBA00022946"/>
    </source>
</evidence>
<dbReference type="AlphaFoldDB" id="A0A7J6ALF3"/>
<evidence type="ECO:0000256" key="8">
    <source>
        <dbReference type="ARBA" id="ARBA00023015"/>
    </source>
</evidence>
<evidence type="ECO:0000313" key="16">
    <source>
        <dbReference type="EMBL" id="KAF4083772.1"/>
    </source>
</evidence>
<comment type="catalytic activity">
    <reaction evidence="11">
        <text>adenosine in rRNA + S-adenosyl-L-methionine = N(6)-methyladenosine in rRNA + S-adenosyl-L-homocysteine + H(+)</text>
        <dbReference type="Rhea" id="RHEA:58728"/>
        <dbReference type="Rhea" id="RHEA-COMP:15198"/>
        <dbReference type="Rhea" id="RHEA-COMP:15199"/>
        <dbReference type="ChEBI" id="CHEBI:15378"/>
        <dbReference type="ChEBI" id="CHEBI:57856"/>
        <dbReference type="ChEBI" id="CHEBI:59789"/>
        <dbReference type="ChEBI" id="CHEBI:74411"/>
        <dbReference type="ChEBI" id="CHEBI:74449"/>
    </reaction>
</comment>
<keyword evidence="8" id="KW-0805">Transcription regulation</keyword>
<keyword evidence="5 13" id="KW-0949">S-adenosyl-L-methionine</keyword>
<dbReference type="PROSITE" id="PS51689">
    <property type="entry name" value="SAM_RNA_A_N6_MT"/>
    <property type="match status" value="1"/>
</dbReference>
<dbReference type="GO" id="GO:0005759">
    <property type="term" value="C:mitochondrial matrix"/>
    <property type="evidence" value="ECO:0007669"/>
    <property type="project" value="TreeGrafter"/>
</dbReference>
<accession>A0A7J6ALF3</accession>
<feature type="binding site" evidence="13">
    <location>
        <position position="182"/>
    </location>
    <ligand>
        <name>S-adenosyl-L-methionine</name>
        <dbReference type="ChEBI" id="CHEBI:59789"/>
    </ligand>
</feature>
<evidence type="ECO:0000259" key="15">
    <source>
        <dbReference type="SMART" id="SM00650"/>
    </source>
</evidence>
<gene>
    <name evidence="16" type="ORF">AMELA_G00120390</name>
</gene>
<keyword evidence="4 13" id="KW-0808">Transferase</keyword>
<evidence type="ECO:0000256" key="11">
    <source>
        <dbReference type="ARBA" id="ARBA00052995"/>
    </source>
</evidence>
<dbReference type="SMART" id="SM00650">
    <property type="entry name" value="rADc"/>
    <property type="match status" value="1"/>
</dbReference>
<feature type="binding site" evidence="13">
    <location>
        <position position="107"/>
    </location>
    <ligand>
        <name>S-adenosyl-L-methionine</name>
        <dbReference type="ChEBI" id="CHEBI:59789"/>
    </ligand>
</feature>
<evidence type="ECO:0000256" key="10">
    <source>
        <dbReference type="ARBA" id="ARBA00023163"/>
    </source>
</evidence>
<comment type="subunit">
    <text evidence="12">Homodimer. Component of the mitochondrial transcription initiation complex, composed at least of TFB2M, TFAM and POLRMT. In this complex TFAM recruits POLRMT to the promoter whereas TFB2M induces structural changes in POLRMT to enable promoter opening and trapping of the DNA non-template strand. Interacts with mitochondrial RNA polymerase POLRMT. Interacts with TFAM.</text>
</comment>
<evidence type="ECO:0000256" key="6">
    <source>
        <dbReference type="ARBA" id="ARBA00022884"/>
    </source>
</evidence>
<dbReference type="InterPro" id="IPR020598">
    <property type="entry name" value="rRNA_Ade_methylase_Trfase_N"/>
</dbReference>
<dbReference type="Gene3D" id="3.40.50.150">
    <property type="entry name" value="Vaccinia Virus protein VP39"/>
    <property type="match status" value="1"/>
</dbReference>
<dbReference type="Pfam" id="PF00398">
    <property type="entry name" value="RrnaAD"/>
    <property type="match status" value="1"/>
</dbReference>
<dbReference type="InterPro" id="IPR029063">
    <property type="entry name" value="SAM-dependent_MTases_sf"/>
</dbReference>
<keyword evidence="3 13" id="KW-0489">Methyltransferase</keyword>
<dbReference type="InterPro" id="IPR001737">
    <property type="entry name" value="KsgA/Erm"/>
</dbReference>
<dbReference type="GO" id="GO:0034246">
    <property type="term" value="F:mitochondrial transcription factor activity"/>
    <property type="evidence" value="ECO:0007669"/>
    <property type="project" value="TreeGrafter"/>
</dbReference>
<dbReference type="FunFam" id="3.40.50.150:FF:000209">
    <property type="entry name" value="rRNA adenine N(6)-methyltransferase"/>
    <property type="match status" value="1"/>
</dbReference>
<keyword evidence="6 13" id="KW-0694">RNA-binding</keyword>
<feature type="binding site" evidence="13">
    <location>
        <position position="157"/>
    </location>
    <ligand>
        <name>S-adenosyl-L-methionine</name>
        <dbReference type="ChEBI" id="CHEBI:59789"/>
    </ligand>
</feature>
<dbReference type="GO" id="GO:0003723">
    <property type="term" value="F:RNA binding"/>
    <property type="evidence" value="ECO:0007669"/>
    <property type="project" value="UniProtKB-UniRule"/>
</dbReference>
<dbReference type="EMBL" id="JAAGNN010000010">
    <property type="protein sequence ID" value="KAF4083772.1"/>
    <property type="molecule type" value="Genomic_DNA"/>
</dbReference>
<dbReference type="SUPFAM" id="SSF53335">
    <property type="entry name" value="S-adenosyl-L-methionine-dependent methyltransferases"/>
    <property type="match status" value="1"/>
</dbReference>
<evidence type="ECO:0000256" key="13">
    <source>
        <dbReference type="PROSITE-ProRule" id="PRU01026"/>
    </source>
</evidence>
<sequence length="431" mass="48842">MSVCGRTRVLLRCVRVLLGQPHVSGQRALSSSACVFSVGEWRRTSVDGCRAEQVSHFSGRMCRNLSAAAANFQSQLRPLSRYDPLDLGEVEENTRKALTCKHLRRFIIDPELARVVTEHLTPDIDEGKAVIFECNPGPGVLTRTLLNCGAHRVVALESDKSFLPELQLECKLDGQLQVIHCDFFKLDPIGQGSMKPPAMFSEKLFTDLRISEVPWTADVPVKVVGILSQRNERNMLWKLVYALYERLSVFRYGRVELIMFISEREYTKLAARPGDYRNYQALSALWQMACDIELLHQEPWSSFVTASKHGGPAIPKSTHVPNDHLCLVRITPREDLFSSSITPFNSSTLVMMVKQCLTKRRCRLIDKLNSWSTGSGTDLLLQMGLFEDVMTGQISPSEYKRLFELMEKSEEFKQSWLYNEILENTKNTGCG</sequence>
<keyword evidence="9" id="KW-0496">Mitochondrion</keyword>
<proteinExistence type="inferred from homology"/>
<comment type="caution">
    <text evidence="16">The sequence shown here is derived from an EMBL/GenBank/DDBJ whole genome shotgun (WGS) entry which is preliminary data.</text>
</comment>
<evidence type="ECO:0000256" key="4">
    <source>
        <dbReference type="ARBA" id="ARBA00022679"/>
    </source>
</evidence>
<evidence type="ECO:0000313" key="17">
    <source>
        <dbReference type="Proteomes" id="UP000593565"/>
    </source>
</evidence>
<keyword evidence="7" id="KW-0809">Transit peptide</keyword>
<keyword evidence="2 14" id="KW-0698">rRNA processing</keyword>
<comment type="subcellular location">
    <subcellularLocation>
        <location evidence="1">Mitochondrion</location>
    </subcellularLocation>
</comment>
<dbReference type="Proteomes" id="UP000593565">
    <property type="component" value="Unassembled WGS sequence"/>
</dbReference>
<organism evidence="16 17">
    <name type="scientific">Ameiurus melas</name>
    <name type="common">Black bullhead</name>
    <name type="synonym">Silurus melas</name>
    <dbReference type="NCBI Taxonomy" id="219545"/>
    <lineage>
        <taxon>Eukaryota</taxon>
        <taxon>Metazoa</taxon>
        <taxon>Chordata</taxon>
        <taxon>Craniata</taxon>
        <taxon>Vertebrata</taxon>
        <taxon>Euteleostomi</taxon>
        <taxon>Actinopterygii</taxon>
        <taxon>Neopterygii</taxon>
        <taxon>Teleostei</taxon>
        <taxon>Ostariophysi</taxon>
        <taxon>Siluriformes</taxon>
        <taxon>Ictaluridae</taxon>
        <taxon>Ameiurus</taxon>
    </lineage>
</organism>
<feature type="domain" description="Ribosomal RNA adenine methylase transferase N-terminal" evidence="15">
    <location>
        <begin position="112"/>
        <end position="334"/>
    </location>
</feature>
<dbReference type="GO" id="GO:0006391">
    <property type="term" value="P:transcription initiation at mitochondrial promoter"/>
    <property type="evidence" value="ECO:0007669"/>
    <property type="project" value="TreeGrafter"/>
</dbReference>
<evidence type="ECO:0000256" key="1">
    <source>
        <dbReference type="ARBA" id="ARBA00004173"/>
    </source>
</evidence>
<dbReference type="EC" id="2.1.1.-" evidence="14"/>
<dbReference type="GO" id="GO:0000179">
    <property type="term" value="F:rRNA (adenine-N6,N6-)-dimethyltransferase activity"/>
    <property type="evidence" value="ECO:0007669"/>
    <property type="project" value="UniProtKB-UniRule"/>
</dbReference>
<evidence type="ECO:0000256" key="12">
    <source>
        <dbReference type="ARBA" id="ARBA00062295"/>
    </source>
</evidence>
<evidence type="ECO:0000256" key="5">
    <source>
        <dbReference type="ARBA" id="ARBA00022691"/>
    </source>
</evidence>
<dbReference type="PANTHER" id="PTHR11727:SF13">
    <property type="entry name" value="DIMETHYLADENOSINE TRANSFERASE 2, MITOCHONDRIAL"/>
    <property type="match status" value="1"/>
</dbReference>
<keyword evidence="17" id="KW-1185">Reference proteome</keyword>
<evidence type="ECO:0000256" key="14">
    <source>
        <dbReference type="RuleBase" id="RU362106"/>
    </source>
</evidence>
<evidence type="ECO:0000256" key="2">
    <source>
        <dbReference type="ARBA" id="ARBA00022552"/>
    </source>
</evidence>